<protein>
    <submittedName>
        <fullName evidence="2">Glyoxalase</fullName>
    </submittedName>
</protein>
<comment type="caution">
    <text evidence="2">The sequence shown here is derived from an EMBL/GenBank/DDBJ whole genome shotgun (WGS) entry which is preliminary data.</text>
</comment>
<dbReference type="RefSeq" id="WP_160723122.1">
    <property type="nucleotide sequence ID" value="NZ_SUMG01000025.1"/>
</dbReference>
<evidence type="ECO:0000313" key="3">
    <source>
        <dbReference type="Proteomes" id="UP000449710"/>
    </source>
</evidence>
<feature type="domain" description="VOC" evidence="1">
    <location>
        <begin position="5"/>
        <end position="118"/>
    </location>
</feature>
<dbReference type="InterPro" id="IPR029068">
    <property type="entry name" value="Glyas_Bleomycin-R_OHBP_Dase"/>
</dbReference>
<dbReference type="EMBL" id="SUMG01000025">
    <property type="protein sequence ID" value="NBG89441.1"/>
    <property type="molecule type" value="Genomic_DNA"/>
</dbReference>
<keyword evidence="3" id="KW-1185">Reference proteome</keyword>
<dbReference type="InterPro" id="IPR037523">
    <property type="entry name" value="VOC_core"/>
</dbReference>
<evidence type="ECO:0000259" key="1">
    <source>
        <dbReference type="PROSITE" id="PS51819"/>
    </source>
</evidence>
<evidence type="ECO:0000313" key="2">
    <source>
        <dbReference type="EMBL" id="NBG89441.1"/>
    </source>
</evidence>
<reference evidence="2 3" key="1">
    <citation type="submission" date="2019-04" db="EMBL/GenBank/DDBJ databases">
        <title>Isachenkonia alkalipeptolytica gen. nov. sp. nov. a new anaerobic, alkiliphilic organothrophic bacterium capable to reduce synthesized ferrihydrite isolated from a soda lake.</title>
        <authorList>
            <person name="Toshchakov S.V."/>
            <person name="Zavarzina D.G."/>
            <person name="Zhilina T.N."/>
            <person name="Kostrikina N.A."/>
            <person name="Kublanov I.V."/>
        </authorList>
    </citation>
    <scope>NUCLEOTIDE SEQUENCE [LARGE SCALE GENOMIC DNA]</scope>
    <source>
        <strain evidence="2 3">Z-1701</strain>
    </source>
</reference>
<dbReference type="InterPro" id="IPR004360">
    <property type="entry name" value="Glyas_Fos-R_dOase_dom"/>
</dbReference>
<dbReference type="Pfam" id="PF00903">
    <property type="entry name" value="Glyoxalase"/>
    <property type="match status" value="1"/>
</dbReference>
<dbReference type="Gene3D" id="3.10.180.10">
    <property type="entry name" value="2,3-Dihydroxybiphenyl 1,2-Dioxygenase, domain 1"/>
    <property type="match status" value="1"/>
</dbReference>
<dbReference type="Proteomes" id="UP000449710">
    <property type="component" value="Unassembled WGS sequence"/>
</dbReference>
<proteinExistence type="predicted"/>
<dbReference type="AlphaFoldDB" id="A0AA44BGN0"/>
<dbReference type="SUPFAM" id="SSF54593">
    <property type="entry name" value="Glyoxalase/Bleomycin resistance protein/Dihydroxybiphenyl dioxygenase"/>
    <property type="match status" value="1"/>
</dbReference>
<dbReference type="PROSITE" id="PS51819">
    <property type="entry name" value="VOC"/>
    <property type="match status" value="1"/>
</dbReference>
<name>A0AA44BGN0_9CLOT</name>
<accession>A0AA44BGN0</accession>
<sequence>MKEKDQGLIVFLGTKDLDATHGFYHEVLGFSLYKDQGLCRIYDVEGGGKLGFCEHIETAMNEKSPIITLVVEDVDAYYERLINKSVEVAHPPRENPKFKIYHFFLEDPNGYTLEIQKFL</sequence>
<gene>
    <name evidence="2" type="ORF">ISALK_13170</name>
</gene>
<organism evidence="2 3">
    <name type="scientific">Isachenkonia alkalipeptolytica</name>
    <dbReference type="NCBI Taxonomy" id="2565777"/>
    <lineage>
        <taxon>Bacteria</taxon>
        <taxon>Bacillati</taxon>
        <taxon>Bacillota</taxon>
        <taxon>Clostridia</taxon>
        <taxon>Eubacteriales</taxon>
        <taxon>Clostridiaceae</taxon>
        <taxon>Isachenkonia</taxon>
    </lineage>
</organism>